<dbReference type="NCBIfam" id="TIGR04407">
    <property type="entry name" value="LptF_YjgP"/>
    <property type="match status" value="1"/>
</dbReference>
<dbReference type="GO" id="GO:0015920">
    <property type="term" value="P:lipopolysaccharide transport"/>
    <property type="evidence" value="ECO:0007669"/>
    <property type="project" value="TreeGrafter"/>
</dbReference>
<keyword evidence="4 6" id="KW-1133">Transmembrane helix</keyword>
<dbReference type="InterPro" id="IPR030922">
    <property type="entry name" value="LptF"/>
</dbReference>
<protein>
    <submittedName>
        <fullName evidence="7">Lipopolysaccharide export system permease protein</fullName>
    </submittedName>
</protein>
<gene>
    <name evidence="7" type="ORF">SAMN04488239_11789</name>
</gene>
<evidence type="ECO:0000256" key="4">
    <source>
        <dbReference type="ARBA" id="ARBA00022989"/>
    </source>
</evidence>
<evidence type="ECO:0000256" key="5">
    <source>
        <dbReference type="ARBA" id="ARBA00023136"/>
    </source>
</evidence>
<dbReference type="InterPro" id="IPR005495">
    <property type="entry name" value="LptG/LptF_permease"/>
</dbReference>
<proteinExistence type="predicted"/>
<accession>A0A1G7C4A8</accession>
<dbReference type="RefSeq" id="WP_093035988.1">
    <property type="nucleotide sequence ID" value="NZ_FMZV01000017.1"/>
</dbReference>
<dbReference type="Proteomes" id="UP000199628">
    <property type="component" value="Unassembled WGS sequence"/>
</dbReference>
<keyword evidence="2" id="KW-1003">Cell membrane</keyword>
<evidence type="ECO:0000256" key="1">
    <source>
        <dbReference type="ARBA" id="ARBA00004651"/>
    </source>
</evidence>
<dbReference type="AlphaFoldDB" id="A0A1G7C4A8"/>
<dbReference type="Pfam" id="PF03739">
    <property type="entry name" value="LptF_LptG"/>
    <property type="match status" value="1"/>
</dbReference>
<dbReference type="PANTHER" id="PTHR33529:SF6">
    <property type="entry name" value="YJGP_YJGQ FAMILY PERMEASE"/>
    <property type="match status" value="1"/>
</dbReference>
<organism evidence="7 8">
    <name type="scientific">Ruegeria marina</name>
    <dbReference type="NCBI Taxonomy" id="639004"/>
    <lineage>
        <taxon>Bacteria</taxon>
        <taxon>Pseudomonadati</taxon>
        <taxon>Pseudomonadota</taxon>
        <taxon>Alphaproteobacteria</taxon>
        <taxon>Rhodobacterales</taxon>
        <taxon>Roseobacteraceae</taxon>
        <taxon>Ruegeria</taxon>
    </lineage>
</organism>
<reference evidence="8" key="1">
    <citation type="submission" date="2016-10" db="EMBL/GenBank/DDBJ databases">
        <authorList>
            <person name="Varghese N."/>
            <person name="Submissions S."/>
        </authorList>
    </citation>
    <scope>NUCLEOTIDE SEQUENCE [LARGE SCALE GENOMIC DNA]</scope>
    <source>
        <strain evidence="8">CGMCC 1.9108</strain>
    </source>
</reference>
<dbReference type="GO" id="GO:0055085">
    <property type="term" value="P:transmembrane transport"/>
    <property type="evidence" value="ECO:0007669"/>
    <property type="project" value="InterPro"/>
</dbReference>
<evidence type="ECO:0000256" key="3">
    <source>
        <dbReference type="ARBA" id="ARBA00022692"/>
    </source>
</evidence>
<dbReference type="EMBL" id="FMZV01000017">
    <property type="protein sequence ID" value="SDE34148.1"/>
    <property type="molecule type" value="Genomic_DNA"/>
</dbReference>
<evidence type="ECO:0000256" key="6">
    <source>
        <dbReference type="SAM" id="Phobius"/>
    </source>
</evidence>
<comment type="subcellular location">
    <subcellularLocation>
        <location evidence="1">Cell membrane</location>
        <topology evidence="1">Multi-pass membrane protein</topology>
    </subcellularLocation>
</comment>
<feature type="transmembrane region" description="Helical" evidence="6">
    <location>
        <begin position="99"/>
        <end position="121"/>
    </location>
</feature>
<feature type="transmembrane region" description="Helical" evidence="6">
    <location>
        <begin position="60"/>
        <end position="78"/>
    </location>
</feature>
<dbReference type="GO" id="GO:0043190">
    <property type="term" value="C:ATP-binding cassette (ABC) transporter complex"/>
    <property type="evidence" value="ECO:0007669"/>
    <property type="project" value="InterPro"/>
</dbReference>
<dbReference type="OrthoDB" id="8477889at2"/>
<keyword evidence="5 6" id="KW-0472">Membrane</keyword>
<sequence>MSKFDGYFLRQLLVLCGFFAFVLVGVFWISKAVSLFDKLISSGQTAMVALEFTALSLPSLIRTVMPMAVFAATVYVTNRLNRESELTVMLATGTSPMRLARPVLLFGMICAVMLGTITLYLRPASLQRLEARQAEVAGDMTAQLLNDGQFMHPVKGVTVYIGKIDRDGTLNDVYLSDRRRPEQVVTYTSSKAFLARSGEQMALVMVEGTALQMDAKTKLLSTTIFRDFSYDISALAKRDEMRPRDIRSIPTLELNRARLRGPGADTHGRGEIMEELQERLSWLAISVAVAMVGFSTLMLGTFSRFGLWPQLLGAFALLVAIEGLRGVASATVAEHPNLWWLQHAPALGGIALSLLFLRIAGRPVRLTRGSRAGMA</sequence>
<keyword evidence="8" id="KW-1185">Reference proteome</keyword>
<evidence type="ECO:0000256" key="2">
    <source>
        <dbReference type="ARBA" id="ARBA00022475"/>
    </source>
</evidence>
<keyword evidence="3 6" id="KW-0812">Transmembrane</keyword>
<evidence type="ECO:0000313" key="7">
    <source>
        <dbReference type="EMBL" id="SDE34148.1"/>
    </source>
</evidence>
<feature type="transmembrane region" description="Helical" evidence="6">
    <location>
        <begin position="12"/>
        <end position="30"/>
    </location>
</feature>
<name>A0A1G7C4A8_9RHOB</name>
<evidence type="ECO:0000313" key="8">
    <source>
        <dbReference type="Proteomes" id="UP000199628"/>
    </source>
</evidence>
<feature type="transmembrane region" description="Helical" evidence="6">
    <location>
        <begin position="311"/>
        <end position="333"/>
    </location>
</feature>
<dbReference type="PANTHER" id="PTHR33529">
    <property type="entry name" value="SLR0882 PROTEIN-RELATED"/>
    <property type="match status" value="1"/>
</dbReference>
<dbReference type="STRING" id="639004.SAMN04488239_11789"/>
<feature type="transmembrane region" description="Helical" evidence="6">
    <location>
        <begin position="280"/>
        <end position="299"/>
    </location>
</feature>
<feature type="transmembrane region" description="Helical" evidence="6">
    <location>
        <begin position="339"/>
        <end position="361"/>
    </location>
</feature>